<dbReference type="SUPFAM" id="SSF53254">
    <property type="entry name" value="Phosphoglycerate mutase-like"/>
    <property type="match status" value="1"/>
</dbReference>
<dbReference type="SMART" id="SM00855">
    <property type="entry name" value="PGAM"/>
    <property type="match status" value="1"/>
</dbReference>
<dbReference type="InterPro" id="IPR001345">
    <property type="entry name" value="PG/BPGM_mutase_AS"/>
</dbReference>
<dbReference type="InterPro" id="IPR050275">
    <property type="entry name" value="PGM_Phosphatase"/>
</dbReference>
<dbReference type="GO" id="GO:0005737">
    <property type="term" value="C:cytoplasm"/>
    <property type="evidence" value="ECO:0007669"/>
    <property type="project" value="TreeGrafter"/>
</dbReference>
<organism evidence="5 6">
    <name type="scientific">Magnetospirillum aberrantis SpK</name>
    <dbReference type="NCBI Taxonomy" id="908842"/>
    <lineage>
        <taxon>Bacteria</taxon>
        <taxon>Pseudomonadati</taxon>
        <taxon>Pseudomonadota</taxon>
        <taxon>Alphaproteobacteria</taxon>
        <taxon>Rhodospirillales</taxon>
        <taxon>Rhodospirillaceae</taxon>
        <taxon>Magnetospirillum</taxon>
    </lineage>
</organism>
<dbReference type="EMBL" id="JAAIYP010000039">
    <property type="protein sequence ID" value="NFV81262.1"/>
    <property type="molecule type" value="Genomic_DNA"/>
</dbReference>
<name>A0A7C9QV59_9PROT</name>
<gene>
    <name evidence="5" type="ORF">G4223_14180</name>
</gene>
<dbReference type="PIRSF" id="PIRSF000709">
    <property type="entry name" value="6PFK_2-Ptase"/>
    <property type="match status" value="1"/>
</dbReference>
<dbReference type="PROSITE" id="PS00175">
    <property type="entry name" value="PG_MUTASE"/>
    <property type="match status" value="1"/>
</dbReference>
<comment type="caution">
    <text evidence="5">The sequence shown here is derived from an EMBL/GenBank/DDBJ whole genome shotgun (WGS) entry which is preliminary data.</text>
</comment>
<evidence type="ECO:0000313" key="5">
    <source>
        <dbReference type="EMBL" id="NFV81262.1"/>
    </source>
</evidence>
<feature type="active site" description="Tele-phosphohistidine intermediate" evidence="3">
    <location>
        <position position="9"/>
    </location>
</feature>
<keyword evidence="6" id="KW-1185">Reference proteome</keyword>
<dbReference type="Pfam" id="PF00300">
    <property type="entry name" value="His_Phos_1"/>
    <property type="match status" value="1"/>
</dbReference>
<reference evidence="5 6" key="1">
    <citation type="submission" date="2020-02" db="EMBL/GenBank/DDBJ databases">
        <authorList>
            <person name="Dziuba M."/>
            <person name="Kuznetsov B."/>
            <person name="Mardanov A."/>
            <person name="Ravin N."/>
            <person name="Grouzdev D."/>
        </authorList>
    </citation>
    <scope>NUCLEOTIDE SEQUENCE [LARGE SCALE GENOMIC DNA]</scope>
    <source>
        <strain evidence="5 6">SpK</strain>
    </source>
</reference>
<feature type="binding site" evidence="4">
    <location>
        <begin position="8"/>
        <end position="15"/>
    </location>
    <ligand>
        <name>substrate</name>
    </ligand>
</feature>
<accession>A0A7C9QV59</accession>
<keyword evidence="2" id="KW-0413">Isomerase</keyword>
<dbReference type="Gene3D" id="3.40.50.1240">
    <property type="entry name" value="Phosphoglycerate mutase-like"/>
    <property type="match status" value="1"/>
</dbReference>
<dbReference type="CDD" id="cd07067">
    <property type="entry name" value="HP_PGM_like"/>
    <property type="match status" value="1"/>
</dbReference>
<dbReference type="InterPro" id="IPR013078">
    <property type="entry name" value="His_Pase_superF_clade-1"/>
</dbReference>
<dbReference type="GO" id="GO:0016791">
    <property type="term" value="F:phosphatase activity"/>
    <property type="evidence" value="ECO:0007669"/>
    <property type="project" value="TreeGrafter"/>
</dbReference>
<proteinExistence type="predicted"/>
<evidence type="ECO:0000256" key="1">
    <source>
        <dbReference type="ARBA" id="ARBA00023152"/>
    </source>
</evidence>
<dbReference type="PANTHER" id="PTHR48100:SF1">
    <property type="entry name" value="HISTIDINE PHOSPHATASE FAMILY PROTEIN-RELATED"/>
    <property type="match status" value="1"/>
</dbReference>
<feature type="binding site" evidence="4">
    <location>
        <position position="101"/>
    </location>
    <ligand>
        <name>substrate</name>
    </ligand>
</feature>
<evidence type="ECO:0000256" key="3">
    <source>
        <dbReference type="PIRSR" id="PIRSR613078-1"/>
    </source>
</evidence>
<protein>
    <submittedName>
        <fullName evidence="5">Histidine phosphatase family protein</fullName>
    </submittedName>
</protein>
<evidence type="ECO:0000313" key="6">
    <source>
        <dbReference type="Proteomes" id="UP000480684"/>
    </source>
</evidence>
<keyword evidence="1" id="KW-0324">Glycolysis</keyword>
<dbReference type="RefSeq" id="WP_163681049.1">
    <property type="nucleotide sequence ID" value="NZ_JAAIYP010000039.1"/>
</dbReference>
<evidence type="ECO:0000256" key="2">
    <source>
        <dbReference type="ARBA" id="ARBA00023235"/>
    </source>
</evidence>
<feature type="active site" description="Proton donor/acceptor" evidence="3">
    <location>
        <position position="90"/>
    </location>
</feature>
<dbReference type="AlphaFoldDB" id="A0A7C9QV59"/>
<sequence length="196" mass="21738">MFDIILLRHGETQWNRQKRIQGHGDSPLTLRGIEQAKAYGRTIKAMLGDDLANWRLVSSPLPRCLQTASILSEVAGMDFAALESEGRIKEISTGHWMGRLKSEMPAEDLNGEGTRSWFFRCPGGESYEHFAQRLGSWLSERGNAEKMVVVSHGVAGRVLRGLHMGIDPDQALSAGESPQDAIFRLRPGHIERISCG</sequence>
<evidence type="ECO:0000256" key="4">
    <source>
        <dbReference type="PIRSR" id="PIRSR613078-2"/>
    </source>
</evidence>
<feature type="binding site" evidence="4">
    <location>
        <position position="63"/>
    </location>
    <ligand>
        <name>substrate</name>
    </ligand>
</feature>
<dbReference type="PANTHER" id="PTHR48100">
    <property type="entry name" value="BROAD-SPECIFICITY PHOSPHATASE YOR283W-RELATED"/>
    <property type="match status" value="1"/>
</dbReference>
<dbReference type="Proteomes" id="UP000480684">
    <property type="component" value="Unassembled WGS sequence"/>
</dbReference>
<dbReference type="InterPro" id="IPR029033">
    <property type="entry name" value="His_PPase_superfam"/>
</dbReference>